<dbReference type="InterPro" id="IPR022409">
    <property type="entry name" value="PKD/Chitinase_dom"/>
</dbReference>
<organism evidence="4 5">
    <name type="scientific">Desulfonema magnum</name>
    <dbReference type="NCBI Taxonomy" id="45655"/>
    <lineage>
        <taxon>Bacteria</taxon>
        <taxon>Pseudomonadati</taxon>
        <taxon>Thermodesulfobacteriota</taxon>
        <taxon>Desulfobacteria</taxon>
        <taxon>Desulfobacterales</taxon>
        <taxon>Desulfococcaceae</taxon>
        <taxon>Desulfonema</taxon>
    </lineage>
</organism>
<dbReference type="GO" id="GO:0031410">
    <property type="term" value="C:cytoplasmic vesicle"/>
    <property type="evidence" value="ECO:0007669"/>
    <property type="project" value="TreeGrafter"/>
</dbReference>
<feature type="region of interest" description="Disordered" evidence="1">
    <location>
        <begin position="435"/>
        <end position="462"/>
    </location>
</feature>
<dbReference type="PANTHER" id="PTHR46182">
    <property type="entry name" value="FI19480P1"/>
    <property type="match status" value="1"/>
</dbReference>
<dbReference type="EMBL" id="CP061800">
    <property type="protein sequence ID" value="QTA91028.1"/>
    <property type="molecule type" value="Genomic_DNA"/>
</dbReference>
<feature type="domain" description="PKD/Chitinase" evidence="3">
    <location>
        <begin position="248"/>
        <end position="339"/>
    </location>
</feature>
<feature type="domain" description="PKD/Chitinase" evidence="3">
    <location>
        <begin position="344"/>
        <end position="435"/>
    </location>
</feature>
<protein>
    <submittedName>
        <fullName evidence="4">Immunoglobulin-like fold-containing</fullName>
    </submittedName>
</protein>
<dbReference type="GO" id="GO:0016020">
    <property type="term" value="C:membrane"/>
    <property type="evidence" value="ECO:0007669"/>
    <property type="project" value="TreeGrafter"/>
</dbReference>
<accession>A0A975BSW3</accession>
<feature type="signal peptide" evidence="2">
    <location>
        <begin position="1"/>
        <end position="23"/>
    </location>
</feature>
<feature type="domain" description="PKD/Chitinase" evidence="3">
    <location>
        <begin position="440"/>
        <end position="532"/>
    </location>
</feature>
<feature type="domain" description="PKD/Chitinase" evidence="3">
    <location>
        <begin position="153"/>
        <end position="242"/>
    </location>
</feature>
<feature type="region of interest" description="Disordered" evidence="1">
    <location>
        <begin position="1015"/>
        <end position="1039"/>
    </location>
</feature>
<dbReference type="SMART" id="SM00089">
    <property type="entry name" value="PKD"/>
    <property type="match status" value="10"/>
</dbReference>
<sequence length="1230" mass="130054">MLKKCSVAAVILFLFFLSLIAWAQIPIPARIGGTLTTDNMKITSQNDTGYTFLVTREDGTDFISADENLPRAEDTDGLNSSDWYLIDIPVYNQHEQPDGAVPGDTGVIHVYRDDTELTVISPPDGQFIIEDSGSNTRIDIIAVAETHQNRPPVADAGTGQTVSEGDTVILDGSGSSDPDPGDLLIYQWEQTTGPPVMLSDDSDARPEFTAPDAGESLTFELTVTDNDGLSDTDTVTVNVTSDENQPPVADAGPNQTVTEGDFVILDGSNSTDSDGQIDTYSWRQTRGPMMMLSDTTEAQLTFTVSDGDPEGESLIFELTVTDDEGLTDTDSVTVNITSENQPPVADAGPDQMVAEGDFVILDGSNSTDSDGQIVAYSWRQIGGSSMSLSDATKAQPTFTALDGNLAGQALTFELTVTDNSGLTSTDQVTVNITSENRPPVADAGPDQTASEEELVTLDGSNSSDADGRIASYLWRQISGTPVMLSDITTVRPAFIVSDSDIIGEEALTFELIVTDNGGLQNTDRVTVNITSENQPPVADAGQDQTVSKGDFVTLDGSDSEDTDGEIVSYSWRQTGGTVVNLSDTADPKPTFTAMTAILKSESLTFELVVTDDGGLQHTDSVTVNIIYTNQPPVADAGQDQTVSEGDIVILDGSGSGDPDDGIASYLWRQTGGTGVKLSDAAAVQPMFVAPDVGQSGRSFTFELVVTDYDGLRHSDRVTVNIIHINQPPVADAGPNQMVKEADMVMLDGSDSSDPDDGIASYLWYQTEGTRVTLSDSTAVQPVFTAPDIGLTGESLIFRLTVTDYNGSERTDYVTVNVTHLNRPPVADAGPDQKINEGCEATLNGSASADPDDGIASYFWRQTEGTSVTLSDASAIRPSFIAPSDILPASKTLTFELTVTDHGGLKDSDHVTLNVTFINRTPAADAGPVQKVNGGDIVTLDGSHSTDPDGRIVSYLWTQTDGTEVSLSNATAMQPTFAAPGVGPKSEALTFKLTVTDDGGLKDTDRVTVNIISVNQPPVADAGPDDSANEGESVILDGSDSSDADGNIVSYLWEQMNGTRVAFSDNTDVQPAFTAPDVSVNGESLIFKLTVTDDGGLKDTDRVTVNIIAANQPPVANAGYPQTAEEGSMVILDGSGSRDPYGRITSYLWKQISGTEVKLSDATAMRPTFAAPLVDSNGITLAFELTVTDNDGLQDTDEVRVTINDIITPLSESDEAGSTSGCFIRTAGEGL</sequence>
<feature type="domain" description="PKD/Chitinase" evidence="3">
    <location>
        <begin position="1114"/>
        <end position="1205"/>
    </location>
</feature>
<dbReference type="RefSeq" id="WP_207678974.1">
    <property type="nucleotide sequence ID" value="NZ_CP061800.1"/>
</dbReference>
<keyword evidence="5" id="KW-1185">Reference proteome</keyword>
<evidence type="ECO:0000313" key="4">
    <source>
        <dbReference type="EMBL" id="QTA91028.1"/>
    </source>
</evidence>
<feature type="domain" description="PKD/Chitinase" evidence="3">
    <location>
        <begin position="1018"/>
        <end position="1109"/>
    </location>
</feature>
<feature type="domain" description="PKD/Chitinase" evidence="3">
    <location>
        <begin position="729"/>
        <end position="820"/>
    </location>
</feature>
<evidence type="ECO:0000313" key="5">
    <source>
        <dbReference type="Proteomes" id="UP000663722"/>
    </source>
</evidence>
<proteinExistence type="predicted"/>
<evidence type="ECO:0000256" key="1">
    <source>
        <dbReference type="SAM" id="MobiDB-lite"/>
    </source>
</evidence>
<dbReference type="CDD" id="cd00146">
    <property type="entry name" value="PKD"/>
    <property type="match status" value="1"/>
</dbReference>
<feature type="domain" description="PKD/Chitinase" evidence="3">
    <location>
        <begin position="825"/>
        <end position="917"/>
    </location>
</feature>
<reference evidence="4" key="1">
    <citation type="journal article" date="2021" name="Microb. Physiol.">
        <title>Proteogenomic Insights into the Physiology of Marine, Sulfate-Reducing, Filamentous Desulfonema limicola and Desulfonema magnum.</title>
        <authorList>
            <person name="Schnaars V."/>
            <person name="Wohlbrand L."/>
            <person name="Scheve S."/>
            <person name="Hinrichs C."/>
            <person name="Reinhardt R."/>
            <person name="Rabus R."/>
        </authorList>
    </citation>
    <scope>NUCLEOTIDE SEQUENCE</scope>
    <source>
        <strain evidence="4">4be13</strain>
    </source>
</reference>
<evidence type="ECO:0000256" key="2">
    <source>
        <dbReference type="SAM" id="SignalP"/>
    </source>
</evidence>
<dbReference type="InterPro" id="IPR029865">
    <property type="entry name" value="KIAA0319-like"/>
</dbReference>
<dbReference type="Proteomes" id="UP000663722">
    <property type="component" value="Chromosome"/>
</dbReference>
<feature type="domain" description="PKD/Chitinase" evidence="3">
    <location>
        <begin position="922"/>
        <end position="1013"/>
    </location>
</feature>
<dbReference type="PANTHER" id="PTHR46182:SF2">
    <property type="entry name" value="FI19480P1"/>
    <property type="match status" value="1"/>
</dbReference>
<dbReference type="AlphaFoldDB" id="A0A975BSW3"/>
<dbReference type="KEGG" id="dmm:dnm_070930"/>
<dbReference type="InterPro" id="IPR013783">
    <property type="entry name" value="Ig-like_fold"/>
</dbReference>
<feature type="domain" description="PKD/Chitinase" evidence="3">
    <location>
        <begin position="537"/>
        <end position="628"/>
    </location>
</feature>
<dbReference type="Pfam" id="PF22352">
    <property type="entry name" value="K319L-like_PKD"/>
    <property type="match status" value="11"/>
</dbReference>
<dbReference type="InterPro" id="IPR035986">
    <property type="entry name" value="PKD_dom_sf"/>
</dbReference>
<dbReference type="SUPFAM" id="SSF49299">
    <property type="entry name" value="PKD domain"/>
    <property type="match status" value="10"/>
</dbReference>
<gene>
    <name evidence="4" type="ORF">dnm_070930</name>
</gene>
<dbReference type="Gene3D" id="2.60.40.10">
    <property type="entry name" value="Immunoglobulins"/>
    <property type="match status" value="11"/>
</dbReference>
<evidence type="ECO:0000259" key="3">
    <source>
        <dbReference type="SMART" id="SM00089"/>
    </source>
</evidence>
<name>A0A975BSW3_9BACT</name>
<keyword evidence="2" id="KW-0732">Signal</keyword>
<feature type="chain" id="PRO_5037172000" evidence="2">
    <location>
        <begin position="24"/>
        <end position="1230"/>
    </location>
</feature>